<dbReference type="SUPFAM" id="SSF51206">
    <property type="entry name" value="cAMP-binding domain-like"/>
    <property type="match status" value="1"/>
</dbReference>
<evidence type="ECO:0000313" key="3">
    <source>
        <dbReference type="Proteomes" id="UP001207742"/>
    </source>
</evidence>
<dbReference type="InterPro" id="IPR000595">
    <property type="entry name" value="cNMP-bd_dom"/>
</dbReference>
<protein>
    <submittedName>
        <fullName evidence="2">Crp/Fnr family transcriptional regulator</fullName>
    </submittedName>
</protein>
<evidence type="ECO:0000313" key="2">
    <source>
        <dbReference type="EMBL" id="MCW3485925.1"/>
    </source>
</evidence>
<sequence length="189" mass="22238">MDQEEEIKQLVLDAFQDEALYDAYVKVAEEKVFKKGELLIEQGRVCRFCYFIIKGAVRSYYAKDDKEITTSFCFEEDPVFSLESVTRQTPCPESFEALEDTVIEAVSFNDLLVLRQQFPAIERLWLLGVEAYAIWLEERLHSLQFNTAKERYQSLLQKYPYMIQRVQLRYIASYLGITLETLSRIRAQL</sequence>
<dbReference type="SMART" id="SM00100">
    <property type="entry name" value="cNMP"/>
    <property type="match status" value="1"/>
</dbReference>
<evidence type="ECO:0000259" key="1">
    <source>
        <dbReference type="PROSITE" id="PS50042"/>
    </source>
</evidence>
<feature type="domain" description="Cyclic nucleotide-binding" evidence="1">
    <location>
        <begin position="12"/>
        <end position="67"/>
    </location>
</feature>
<reference evidence="2 3" key="1">
    <citation type="submission" date="2022-10" db="EMBL/GenBank/DDBJ databases">
        <title>Chitinophaga nivalis PC15 sp. nov., isolated from Pyeongchang county, South Korea.</title>
        <authorList>
            <person name="Trinh H.N."/>
        </authorList>
    </citation>
    <scope>NUCLEOTIDE SEQUENCE [LARGE SCALE GENOMIC DNA]</scope>
    <source>
        <strain evidence="2 3">PC14</strain>
    </source>
</reference>
<dbReference type="Gene3D" id="2.60.120.10">
    <property type="entry name" value="Jelly Rolls"/>
    <property type="match status" value="1"/>
</dbReference>
<keyword evidence="3" id="KW-1185">Reference proteome</keyword>
<dbReference type="CDD" id="cd00038">
    <property type="entry name" value="CAP_ED"/>
    <property type="match status" value="1"/>
</dbReference>
<dbReference type="InterPro" id="IPR014710">
    <property type="entry name" value="RmlC-like_jellyroll"/>
</dbReference>
<dbReference type="InterPro" id="IPR018490">
    <property type="entry name" value="cNMP-bd_dom_sf"/>
</dbReference>
<dbReference type="PROSITE" id="PS50042">
    <property type="entry name" value="CNMP_BINDING_3"/>
    <property type="match status" value="1"/>
</dbReference>
<proteinExistence type="predicted"/>
<dbReference type="Proteomes" id="UP001207742">
    <property type="component" value="Unassembled WGS sequence"/>
</dbReference>
<name>A0ABT3IPM2_9BACT</name>
<gene>
    <name evidence="2" type="ORF">OL497_18620</name>
</gene>
<dbReference type="Pfam" id="PF00027">
    <property type="entry name" value="cNMP_binding"/>
    <property type="match status" value="1"/>
</dbReference>
<accession>A0ABT3IPM2</accession>
<comment type="caution">
    <text evidence="2">The sequence shown here is derived from an EMBL/GenBank/DDBJ whole genome shotgun (WGS) entry which is preliminary data.</text>
</comment>
<organism evidence="2 3">
    <name type="scientific">Chitinophaga nivalis</name>
    <dbReference type="NCBI Taxonomy" id="2991709"/>
    <lineage>
        <taxon>Bacteria</taxon>
        <taxon>Pseudomonadati</taxon>
        <taxon>Bacteroidota</taxon>
        <taxon>Chitinophagia</taxon>
        <taxon>Chitinophagales</taxon>
        <taxon>Chitinophagaceae</taxon>
        <taxon>Chitinophaga</taxon>
    </lineage>
</organism>
<dbReference type="EMBL" id="JAPDNS010000002">
    <property type="protein sequence ID" value="MCW3485925.1"/>
    <property type="molecule type" value="Genomic_DNA"/>
</dbReference>
<dbReference type="RefSeq" id="WP_264732742.1">
    <property type="nucleotide sequence ID" value="NZ_JAPDNR010000001.1"/>
</dbReference>